<dbReference type="OrthoDB" id="2104739at2759"/>
<name>A0A4Y9ZWH7_9AGAM</name>
<reference evidence="1 2" key="1">
    <citation type="submission" date="2019-02" db="EMBL/GenBank/DDBJ databases">
        <title>Genome sequencing of the rare red list fungi Hericium alpestre (H. flagellum).</title>
        <authorList>
            <person name="Buettner E."/>
            <person name="Kellner H."/>
        </authorList>
    </citation>
    <scope>NUCLEOTIDE SEQUENCE [LARGE SCALE GENOMIC DNA]</scope>
    <source>
        <strain evidence="1 2">DSM 108284</strain>
    </source>
</reference>
<accession>A0A4Y9ZWH7</accession>
<organism evidence="1 2">
    <name type="scientific">Hericium alpestre</name>
    <dbReference type="NCBI Taxonomy" id="135208"/>
    <lineage>
        <taxon>Eukaryota</taxon>
        <taxon>Fungi</taxon>
        <taxon>Dikarya</taxon>
        <taxon>Basidiomycota</taxon>
        <taxon>Agaricomycotina</taxon>
        <taxon>Agaricomycetes</taxon>
        <taxon>Russulales</taxon>
        <taxon>Hericiaceae</taxon>
        <taxon>Hericium</taxon>
    </lineage>
</organism>
<evidence type="ECO:0008006" key="3">
    <source>
        <dbReference type="Google" id="ProtNLM"/>
    </source>
</evidence>
<sequence length="347" mass="38061">MPQNLPAYDLDASDLSLRTAYDTCLWLESFSAWGTFATDIEHERSHAIMVETDFPTVAARVLGYGLRFAHSQAGPSALIQEINECNRDLELLAGLAHLYVFGLIQVFRNPKGPTPDISPSQSPKPSSQLAAQDAEHLLRKTSLTAKELRKLTLLRENNCCVFTGARDRASIDINMLQADPAMSRMEMVHIISQYSSEAIGRVTPAARAKFDWARTADAVIERFGGLSNRALLDDQGLNSPLNAFMTTSDPHIAFDQLDMWLTPAKTSNGDLMANTYDVLASDPEVIPAPHPELIAVHAACARVAHMSGAAEYLEELCRETDAISVMTEPNAANELAQSLKALQLHCR</sequence>
<evidence type="ECO:0000313" key="2">
    <source>
        <dbReference type="Proteomes" id="UP000298061"/>
    </source>
</evidence>
<comment type="caution">
    <text evidence="1">The sequence shown here is derived from an EMBL/GenBank/DDBJ whole genome shotgun (WGS) entry which is preliminary data.</text>
</comment>
<dbReference type="AlphaFoldDB" id="A0A4Y9ZWH7"/>
<proteinExistence type="predicted"/>
<dbReference type="EMBL" id="SFCI01000688">
    <property type="protein sequence ID" value="TFY78403.1"/>
    <property type="molecule type" value="Genomic_DNA"/>
</dbReference>
<gene>
    <name evidence="1" type="ORF">EWM64_g5610</name>
</gene>
<evidence type="ECO:0000313" key="1">
    <source>
        <dbReference type="EMBL" id="TFY78403.1"/>
    </source>
</evidence>
<dbReference type="STRING" id="135208.A0A4Y9ZWH7"/>
<protein>
    <recommendedName>
        <fullName evidence="3">HNH nuclease domain-containing protein</fullName>
    </recommendedName>
</protein>
<keyword evidence="2" id="KW-1185">Reference proteome</keyword>
<dbReference type="Proteomes" id="UP000298061">
    <property type="component" value="Unassembled WGS sequence"/>
</dbReference>